<protein>
    <recommendedName>
        <fullName evidence="4">Glycosyltransferase</fullName>
        <ecNumber evidence="4">2.4.1.-</ecNumber>
    </recommendedName>
</protein>
<keyword evidence="2 3" id="KW-0808">Transferase</keyword>
<dbReference type="InterPro" id="IPR002213">
    <property type="entry name" value="UDP_glucos_trans"/>
</dbReference>
<dbReference type="InterPro" id="IPR035595">
    <property type="entry name" value="UDP_glycos_trans_CS"/>
</dbReference>
<keyword evidence="3" id="KW-0328">Glycosyltransferase</keyword>
<comment type="similarity">
    <text evidence="1 3">Belongs to the UDP-glycosyltransferase family.</text>
</comment>
<dbReference type="Proteomes" id="UP000004994">
    <property type="component" value="Chromosome 1"/>
</dbReference>
<evidence type="ECO:0000256" key="1">
    <source>
        <dbReference type="ARBA" id="ARBA00009995"/>
    </source>
</evidence>
<dbReference type="AlphaFoldDB" id="A0A3Q7EF48"/>
<dbReference type="PANTHER" id="PTHR11926:SF1510">
    <property type="entry name" value="GLYCOSYLTRANSFERASE"/>
    <property type="match status" value="1"/>
</dbReference>
<dbReference type="InParanoid" id="A0A3Q7EF48"/>
<evidence type="ECO:0000313" key="6">
    <source>
        <dbReference type="Proteomes" id="UP000004994"/>
    </source>
</evidence>
<dbReference type="FunFam" id="3.40.50.2000:FF:000019">
    <property type="entry name" value="Glycosyltransferase"/>
    <property type="match status" value="1"/>
</dbReference>
<organism evidence="5">
    <name type="scientific">Solanum lycopersicum</name>
    <name type="common">Tomato</name>
    <name type="synonym">Lycopersicon esculentum</name>
    <dbReference type="NCBI Taxonomy" id="4081"/>
    <lineage>
        <taxon>Eukaryota</taxon>
        <taxon>Viridiplantae</taxon>
        <taxon>Streptophyta</taxon>
        <taxon>Embryophyta</taxon>
        <taxon>Tracheophyta</taxon>
        <taxon>Spermatophyta</taxon>
        <taxon>Magnoliopsida</taxon>
        <taxon>eudicotyledons</taxon>
        <taxon>Gunneridae</taxon>
        <taxon>Pentapetalae</taxon>
        <taxon>asterids</taxon>
        <taxon>lamiids</taxon>
        <taxon>Solanales</taxon>
        <taxon>Solanaceae</taxon>
        <taxon>Solanoideae</taxon>
        <taxon>Solaneae</taxon>
        <taxon>Solanum</taxon>
        <taxon>Solanum subgen. Lycopersicon</taxon>
    </lineage>
</organism>
<keyword evidence="6" id="KW-1185">Reference proteome</keyword>
<dbReference type="GO" id="GO:0005737">
    <property type="term" value="C:cytoplasm"/>
    <property type="evidence" value="ECO:0000318"/>
    <property type="project" value="GO_Central"/>
</dbReference>
<evidence type="ECO:0000256" key="4">
    <source>
        <dbReference type="RuleBase" id="RU362057"/>
    </source>
</evidence>
<dbReference type="OMA" id="TDMFRRD"/>
<sequence>MIEISLKNYMDWLNLNEKGSVIYIAFGSYFKILSQLMEELGHGMLKYGRPFLSVIKEGQDGDKKEDKLSCIDKLEKKGKISIASRYLLWHAHSGTIKFVMDNSFKIFGRMVLDEGGVVKKDEFNRCITIVMGDEEEGTKIRRNFKKWSDLAKEAMKENGTSRVNLNIEKSHVLIALFWIQPATVFYVHYYRFTDYSDYFKNSDAKDKIIELPGLPPLSPINFPSFVFDNVESSNWAVKSIKRQIEIEENSRVLVNTFDALESDALRILKHVTMLGIGPSIPSIFIDDNTFRADMIEISSKNYMDWLNSKDKGSLIYIAFGSYSKISTQLMEEIGHELLKCGRPFLWVIREEQDRDKMEDKLSCKDELEKQGKIVSWCSQVEVLKHPSVGCFLTHCGWNSTLESIASKVPIVACPLWNDQVCNAKLIHDIWKNGVRVNVSGVVKRDEFYRCITIVMGNDEEGKELRRNVKKWSDLAKEAMTENGTTSVKSRLLRMRFYLVTMSTESLMNR</sequence>
<dbReference type="PANTHER" id="PTHR11926">
    <property type="entry name" value="GLUCOSYL/GLUCURONOSYL TRANSFERASES"/>
    <property type="match status" value="1"/>
</dbReference>
<evidence type="ECO:0000256" key="3">
    <source>
        <dbReference type="RuleBase" id="RU003718"/>
    </source>
</evidence>
<name>A0A3Q7EF48_SOLLC</name>
<evidence type="ECO:0000313" key="5">
    <source>
        <dbReference type="EnsemblPlants" id="Solyc01g066140.2.1"/>
    </source>
</evidence>
<dbReference type="EC" id="2.4.1.-" evidence="4"/>
<dbReference type="GO" id="GO:0080044">
    <property type="term" value="F:quercetin 7-O-glucosyltransferase activity"/>
    <property type="evidence" value="ECO:0000318"/>
    <property type="project" value="GO_Central"/>
</dbReference>
<dbReference type="CDD" id="cd03784">
    <property type="entry name" value="GT1_Gtf-like"/>
    <property type="match status" value="1"/>
</dbReference>
<dbReference type="Gene3D" id="3.40.50.2000">
    <property type="entry name" value="Glycogen Phosphorylase B"/>
    <property type="match status" value="5"/>
</dbReference>
<dbReference type="EnsemblPlants" id="Solyc01g066140.2.1">
    <property type="protein sequence ID" value="Solyc01g066140.2.1"/>
    <property type="gene ID" value="Solyc01g066140.2"/>
</dbReference>
<dbReference type="Pfam" id="PF00201">
    <property type="entry name" value="UDPGT"/>
    <property type="match status" value="1"/>
</dbReference>
<dbReference type="Gramene" id="Solyc01g066140.2.1">
    <property type="protein sequence ID" value="Solyc01g066140.2.1"/>
    <property type="gene ID" value="Solyc01g066140.2"/>
</dbReference>
<dbReference type="GO" id="GO:0080043">
    <property type="term" value="F:quercetin 3-O-glucosyltransferase activity"/>
    <property type="evidence" value="ECO:0000318"/>
    <property type="project" value="GO_Central"/>
</dbReference>
<evidence type="ECO:0000256" key="2">
    <source>
        <dbReference type="ARBA" id="ARBA00022679"/>
    </source>
</evidence>
<dbReference type="SUPFAM" id="SSF53756">
    <property type="entry name" value="UDP-Glycosyltransferase/glycogen phosphorylase"/>
    <property type="match status" value="2"/>
</dbReference>
<reference evidence="5" key="2">
    <citation type="submission" date="2019-01" db="UniProtKB">
        <authorList>
            <consortium name="EnsemblPlants"/>
        </authorList>
    </citation>
    <scope>IDENTIFICATION</scope>
    <source>
        <strain evidence="5">cv. Heinz 1706</strain>
    </source>
</reference>
<reference evidence="5" key="1">
    <citation type="journal article" date="2012" name="Nature">
        <title>The tomato genome sequence provides insights into fleshy fruit evolution.</title>
        <authorList>
            <consortium name="Tomato Genome Consortium"/>
        </authorList>
    </citation>
    <scope>NUCLEOTIDE SEQUENCE [LARGE SCALE GENOMIC DNA]</scope>
    <source>
        <strain evidence="5">cv. Heinz 1706</strain>
    </source>
</reference>
<accession>A0A3Q7EF48</accession>
<dbReference type="PROSITE" id="PS00375">
    <property type="entry name" value="UDPGT"/>
    <property type="match status" value="1"/>
</dbReference>
<proteinExistence type="inferred from homology"/>